<protein>
    <submittedName>
        <fullName evidence="1">Uncharacterized protein</fullName>
    </submittedName>
</protein>
<evidence type="ECO:0000313" key="2">
    <source>
        <dbReference type="Proteomes" id="UP001597405"/>
    </source>
</evidence>
<proteinExistence type="predicted"/>
<sequence length="65" mass="7136">MANIGTAMAILAGFRAFRSDHHQKRALWPSADAASGIFIERIDNFEIVATVRSIASPPGLPRRMQ</sequence>
<dbReference type="Proteomes" id="UP001597405">
    <property type="component" value="Unassembled WGS sequence"/>
</dbReference>
<comment type="caution">
    <text evidence="1">The sequence shown here is derived from an EMBL/GenBank/DDBJ whole genome shotgun (WGS) entry which is preliminary data.</text>
</comment>
<evidence type="ECO:0000313" key="1">
    <source>
        <dbReference type="EMBL" id="MFD1985761.1"/>
    </source>
</evidence>
<accession>A0ABW4UFI0</accession>
<gene>
    <name evidence="1" type="ORF">ACFSOZ_25270</name>
</gene>
<dbReference type="EMBL" id="JBHUGZ010000017">
    <property type="protein sequence ID" value="MFD1985761.1"/>
    <property type="molecule type" value="Genomic_DNA"/>
</dbReference>
<organism evidence="1 2">
    <name type="scientific">Mesorhizobium newzealandense</name>
    <dbReference type="NCBI Taxonomy" id="1300302"/>
    <lineage>
        <taxon>Bacteria</taxon>
        <taxon>Pseudomonadati</taxon>
        <taxon>Pseudomonadota</taxon>
        <taxon>Alphaproteobacteria</taxon>
        <taxon>Hyphomicrobiales</taxon>
        <taxon>Phyllobacteriaceae</taxon>
        <taxon>Mesorhizobium</taxon>
    </lineage>
</organism>
<name>A0ABW4UFI0_9HYPH</name>
<keyword evidence="2" id="KW-1185">Reference proteome</keyword>
<dbReference type="RefSeq" id="WP_379102334.1">
    <property type="nucleotide sequence ID" value="NZ_JBHUGZ010000017.1"/>
</dbReference>
<reference evidence="2" key="1">
    <citation type="journal article" date="2019" name="Int. J. Syst. Evol. Microbiol.">
        <title>The Global Catalogue of Microorganisms (GCM) 10K type strain sequencing project: providing services to taxonomists for standard genome sequencing and annotation.</title>
        <authorList>
            <consortium name="The Broad Institute Genomics Platform"/>
            <consortium name="The Broad Institute Genome Sequencing Center for Infectious Disease"/>
            <person name="Wu L."/>
            <person name="Ma J."/>
        </authorList>
    </citation>
    <scope>NUCLEOTIDE SEQUENCE [LARGE SCALE GENOMIC DNA]</scope>
    <source>
        <strain evidence="2">CGMCC 1.16225</strain>
    </source>
</reference>